<proteinExistence type="predicted"/>
<dbReference type="EMBL" id="FNBL01000013">
    <property type="protein sequence ID" value="SDG17045.1"/>
    <property type="molecule type" value="Genomic_DNA"/>
</dbReference>
<dbReference type="AlphaFoldDB" id="A0A1G7S1Y1"/>
<dbReference type="Proteomes" id="UP000182284">
    <property type="component" value="Unassembled WGS sequence"/>
</dbReference>
<evidence type="ECO:0000313" key="1">
    <source>
        <dbReference type="EMBL" id="SDG17045.1"/>
    </source>
</evidence>
<evidence type="ECO:0000313" key="2">
    <source>
        <dbReference type="Proteomes" id="UP000182284"/>
    </source>
</evidence>
<gene>
    <name evidence="1" type="ORF">SAMN04488117_11351</name>
</gene>
<sequence length="44" mass="5147">MRIFADSSFVRSEWQLRAASNLSTPIPYKNKNRASSLERRVFES</sequence>
<protein>
    <submittedName>
        <fullName evidence="1">Uncharacterized protein</fullName>
    </submittedName>
</protein>
<organism evidence="1 2">
    <name type="scientific">Celeribacter baekdonensis</name>
    <dbReference type="NCBI Taxonomy" id="875171"/>
    <lineage>
        <taxon>Bacteria</taxon>
        <taxon>Pseudomonadati</taxon>
        <taxon>Pseudomonadota</taxon>
        <taxon>Alphaproteobacteria</taxon>
        <taxon>Rhodobacterales</taxon>
        <taxon>Roseobacteraceae</taxon>
        <taxon>Celeribacter</taxon>
    </lineage>
</organism>
<reference evidence="1 2" key="1">
    <citation type="submission" date="2016-10" db="EMBL/GenBank/DDBJ databases">
        <authorList>
            <person name="de Groot N.N."/>
        </authorList>
    </citation>
    <scope>NUCLEOTIDE SEQUENCE [LARGE SCALE GENOMIC DNA]</scope>
    <source>
        <strain evidence="1 2">DSM 27375</strain>
    </source>
</reference>
<accession>A0A1G7S1Y1</accession>
<name>A0A1G7S1Y1_9RHOB</name>